<dbReference type="SUPFAM" id="SSF49503">
    <property type="entry name" value="Cupredoxins"/>
    <property type="match status" value="3"/>
</dbReference>
<protein>
    <submittedName>
        <fullName evidence="8">Multicopper oxidase mco</fullName>
        <ecNumber evidence="8">1.-.-.-</ecNumber>
    </submittedName>
</protein>
<dbReference type="PANTHER" id="PTHR12151:SF25">
    <property type="entry name" value="LINALOOL DEHYDRATASE_ISOMERASE DOMAIN-CONTAINING PROTEIN"/>
    <property type="match status" value="1"/>
</dbReference>
<dbReference type="Pfam" id="PF00394">
    <property type="entry name" value="Cu-oxidase"/>
    <property type="match status" value="1"/>
</dbReference>
<keyword evidence="3 8" id="KW-0560">Oxidoreductase</keyword>
<dbReference type="InterPro" id="IPR008972">
    <property type="entry name" value="Cupredoxin"/>
</dbReference>
<dbReference type="RefSeq" id="WP_145216124.1">
    <property type="nucleotide sequence ID" value="NZ_CP036432.1"/>
</dbReference>
<dbReference type="CDD" id="cd02968">
    <property type="entry name" value="SCO"/>
    <property type="match status" value="1"/>
</dbReference>
<dbReference type="InterPro" id="IPR011706">
    <property type="entry name" value="Cu-oxidase_C"/>
</dbReference>
<feature type="compositionally biased region" description="Polar residues" evidence="5">
    <location>
        <begin position="42"/>
        <end position="57"/>
    </location>
</feature>
<proteinExistence type="inferred from homology"/>
<dbReference type="Pfam" id="PF07731">
    <property type="entry name" value="Cu-oxidase_2"/>
    <property type="match status" value="1"/>
</dbReference>
<evidence type="ECO:0000256" key="4">
    <source>
        <dbReference type="ARBA" id="ARBA00023008"/>
    </source>
</evidence>
<organism evidence="8 9">
    <name type="scientific">Stieleria magnilauensis</name>
    <dbReference type="NCBI Taxonomy" id="2527963"/>
    <lineage>
        <taxon>Bacteria</taxon>
        <taxon>Pseudomonadati</taxon>
        <taxon>Planctomycetota</taxon>
        <taxon>Planctomycetia</taxon>
        <taxon>Pirellulales</taxon>
        <taxon>Pirellulaceae</taxon>
        <taxon>Stieleria</taxon>
    </lineage>
</organism>
<evidence type="ECO:0000259" key="7">
    <source>
        <dbReference type="PROSITE" id="PS51352"/>
    </source>
</evidence>
<keyword evidence="9" id="KW-1185">Reference proteome</keyword>
<dbReference type="PROSITE" id="PS00080">
    <property type="entry name" value="MULTICOPPER_OXIDASE2"/>
    <property type="match status" value="1"/>
</dbReference>
<reference evidence="8 9" key="1">
    <citation type="submission" date="2019-02" db="EMBL/GenBank/DDBJ databases">
        <title>Deep-cultivation of Planctomycetes and their phenomic and genomic characterization uncovers novel biology.</title>
        <authorList>
            <person name="Wiegand S."/>
            <person name="Jogler M."/>
            <person name="Boedeker C."/>
            <person name="Pinto D."/>
            <person name="Vollmers J."/>
            <person name="Rivas-Marin E."/>
            <person name="Kohn T."/>
            <person name="Peeters S.H."/>
            <person name="Heuer A."/>
            <person name="Rast P."/>
            <person name="Oberbeckmann S."/>
            <person name="Bunk B."/>
            <person name="Jeske O."/>
            <person name="Meyerdierks A."/>
            <person name="Storesund J.E."/>
            <person name="Kallscheuer N."/>
            <person name="Luecker S."/>
            <person name="Lage O.M."/>
            <person name="Pohl T."/>
            <person name="Merkel B.J."/>
            <person name="Hornburger P."/>
            <person name="Mueller R.-W."/>
            <person name="Bruemmer F."/>
            <person name="Labrenz M."/>
            <person name="Spormann A.M."/>
            <person name="Op den Camp H."/>
            <person name="Overmann J."/>
            <person name="Amann R."/>
            <person name="Jetten M.S.M."/>
            <person name="Mascher T."/>
            <person name="Medema M.H."/>
            <person name="Devos D.P."/>
            <person name="Kaster A.-K."/>
            <person name="Ovreas L."/>
            <person name="Rohde M."/>
            <person name="Galperin M.Y."/>
            <person name="Jogler C."/>
        </authorList>
    </citation>
    <scope>NUCLEOTIDE SEQUENCE [LARGE SCALE GENOMIC DNA]</scope>
    <source>
        <strain evidence="8 9">TBK1r</strain>
    </source>
</reference>
<dbReference type="SUPFAM" id="SSF52833">
    <property type="entry name" value="Thioredoxin-like"/>
    <property type="match status" value="1"/>
</dbReference>
<evidence type="ECO:0000256" key="3">
    <source>
        <dbReference type="ARBA" id="ARBA00023002"/>
    </source>
</evidence>
<sequence>MKSKLTCVLVALMPLGCFIGCQQNAANNTPTAFSSGDVAEASPQQAATKQESDSSGADSKEVADERDLDRASWEPTKGERSEDGLMTYRSHKGVLRVDLTAKQTTVKFGDTQYQGTPFNGDYAGPLLRVRRGDTIHVRLNNQLRSSTNLHFHGLGVSPLPPADDVLMEIASGEQYEYVLQIPITEESGLFWMHSHDHGRSQRQVMNGLSGTLIIEGQLDPFPQLKGIKERVLVLKDTIPGKDGRLPRDFSLSDPIIRTVNGQVNPTLEIRPNEVQFWRVANQSANLYYKLALEGHELHVLARDGMRTTKLLPTNEYLIPPASRVEFLVVGGKAGTYKFATADMDTGPDGDQYKGATIATMVCKGDTVDPIKLPTPDQFPAIDEIATQKVDHTREVVFTENNKAHEFYVDGKMFDPKRVDTRIPLGSVEEWTITNNTKELHVFHIHQGDFLVTKINGEAQEANGLRDTVSVPTGGSLTLKMDFTEPFICGRFVYHCHLMEHEDAGMVAVAEVYDPTFPKDNYDDFYSYVPHLPTLEIKKLAGPFELRDQSNRAVSQQDLSGNYSLVTFGYTTCTGSCTTAVPNMVRATNKLKESGLEITPYLVSVDPQRDSVAAMEDYAKRFDGLVALTGSAAQVEQAAIAFGVLYRPRPLPDRDTYSVLHSPDIFLLDPDGNFVASFRDNVASEKITQRVRLIMEGAKVAMK</sequence>
<dbReference type="Gene3D" id="3.40.30.10">
    <property type="entry name" value="Glutaredoxin"/>
    <property type="match status" value="1"/>
</dbReference>
<dbReference type="InterPro" id="IPR036249">
    <property type="entry name" value="Thioredoxin-like_sf"/>
</dbReference>
<keyword evidence="4" id="KW-0186">Copper</keyword>
<dbReference type="InterPro" id="IPR002355">
    <property type="entry name" value="Cu_oxidase_Cu_BS"/>
</dbReference>
<dbReference type="PROSITE" id="PS51352">
    <property type="entry name" value="THIOREDOXIN_2"/>
    <property type="match status" value="1"/>
</dbReference>
<evidence type="ECO:0000313" key="9">
    <source>
        <dbReference type="Proteomes" id="UP000318081"/>
    </source>
</evidence>
<feature type="region of interest" description="Disordered" evidence="5">
    <location>
        <begin position="34"/>
        <end position="85"/>
    </location>
</feature>
<dbReference type="EC" id="1.-.-.-" evidence="8"/>
<feature type="domain" description="Thioredoxin" evidence="7">
    <location>
        <begin position="534"/>
        <end position="698"/>
    </location>
</feature>
<evidence type="ECO:0000256" key="2">
    <source>
        <dbReference type="ARBA" id="ARBA00022723"/>
    </source>
</evidence>
<dbReference type="Pfam" id="PF07732">
    <property type="entry name" value="Cu-oxidase_3"/>
    <property type="match status" value="1"/>
</dbReference>
<feature type="signal peptide" evidence="6">
    <location>
        <begin position="1"/>
        <end position="25"/>
    </location>
</feature>
<dbReference type="Pfam" id="PF02630">
    <property type="entry name" value="SCO1-SenC"/>
    <property type="match status" value="1"/>
</dbReference>
<dbReference type="InterPro" id="IPR001117">
    <property type="entry name" value="Cu-oxidase_2nd"/>
</dbReference>
<dbReference type="GO" id="GO:0016491">
    <property type="term" value="F:oxidoreductase activity"/>
    <property type="evidence" value="ECO:0007669"/>
    <property type="project" value="UniProtKB-KW"/>
</dbReference>
<dbReference type="Proteomes" id="UP000318081">
    <property type="component" value="Chromosome"/>
</dbReference>
<dbReference type="Gene3D" id="2.60.40.420">
    <property type="entry name" value="Cupredoxins - blue copper proteins"/>
    <property type="match status" value="3"/>
</dbReference>
<evidence type="ECO:0000256" key="1">
    <source>
        <dbReference type="ARBA" id="ARBA00010996"/>
    </source>
</evidence>
<dbReference type="CDD" id="cd13853">
    <property type="entry name" value="CuRO_1_Tth-MCO_like"/>
    <property type="match status" value="1"/>
</dbReference>
<evidence type="ECO:0000256" key="6">
    <source>
        <dbReference type="SAM" id="SignalP"/>
    </source>
</evidence>
<evidence type="ECO:0000313" key="8">
    <source>
        <dbReference type="EMBL" id="QDV85845.1"/>
    </source>
</evidence>
<dbReference type="InterPro" id="IPR013766">
    <property type="entry name" value="Thioredoxin_domain"/>
</dbReference>
<accession>A0ABX5XUY4</accession>
<feature type="chain" id="PRO_5047151927" evidence="6">
    <location>
        <begin position="26"/>
        <end position="702"/>
    </location>
</feature>
<dbReference type="CDD" id="cd13900">
    <property type="entry name" value="CuRO_3_Tth-MCO_like"/>
    <property type="match status" value="1"/>
</dbReference>
<name>A0ABX5XUY4_9BACT</name>
<comment type="similarity">
    <text evidence="1">Belongs to the SCO1/2 family.</text>
</comment>
<dbReference type="InterPro" id="IPR003782">
    <property type="entry name" value="SCO1/SenC"/>
</dbReference>
<dbReference type="EMBL" id="CP036432">
    <property type="protein sequence ID" value="QDV85845.1"/>
    <property type="molecule type" value="Genomic_DNA"/>
</dbReference>
<dbReference type="PANTHER" id="PTHR12151">
    <property type="entry name" value="ELECTRON TRANSPORT PROTIN SCO1/SENC FAMILY MEMBER"/>
    <property type="match status" value="1"/>
</dbReference>
<feature type="compositionally biased region" description="Basic and acidic residues" evidence="5">
    <location>
        <begin position="58"/>
        <end position="83"/>
    </location>
</feature>
<gene>
    <name evidence="8" type="primary">mco_5</name>
    <name evidence="8" type="ORF">TBK1r_48610</name>
</gene>
<evidence type="ECO:0000256" key="5">
    <source>
        <dbReference type="SAM" id="MobiDB-lite"/>
    </source>
</evidence>
<dbReference type="InterPro" id="IPR011707">
    <property type="entry name" value="Cu-oxidase-like_N"/>
</dbReference>
<keyword evidence="6" id="KW-0732">Signal</keyword>
<keyword evidence="2" id="KW-0479">Metal-binding</keyword>